<dbReference type="InterPro" id="IPR036734">
    <property type="entry name" value="Neur_chan_lig-bd_sf"/>
</dbReference>
<dbReference type="FunFam" id="1.20.58.390:FF:000032">
    <property type="entry name" value="gamma-aminobutyric acid receptor subunit epsilon"/>
    <property type="match status" value="1"/>
</dbReference>
<dbReference type="InterPro" id="IPR006202">
    <property type="entry name" value="Neur_chan_lig-bd"/>
</dbReference>
<dbReference type="GO" id="GO:0099095">
    <property type="term" value="F:ligand-gated monoatomic anion channel activity"/>
    <property type="evidence" value="ECO:0007669"/>
    <property type="project" value="UniProtKB-ARBA"/>
</dbReference>
<dbReference type="Pfam" id="PF02932">
    <property type="entry name" value="Neur_chan_memb"/>
    <property type="match status" value="1"/>
</dbReference>
<comment type="similarity">
    <text evidence="14">Belongs to the ligand-gated ion channel (TC 1.A.9) family.</text>
</comment>
<evidence type="ECO:0000256" key="16">
    <source>
        <dbReference type="SAM" id="MobiDB-lite"/>
    </source>
</evidence>
<comment type="subcellular location">
    <subcellularLocation>
        <location evidence="3">Cell membrane</location>
    </subcellularLocation>
    <subcellularLocation>
        <location evidence="2">Membrane</location>
        <topology evidence="2">Multi-pass membrane protein</topology>
    </subcellularLocation>
    <subcellularLocation>
        <location evidence="1">Nucleus</location>
    </subcellularLocation>
</comment>
<dbReference type="FunCoup" id="A0A5N4AZQ0">
    <property type="interactions" value="1010"/>
</dbReference>
<organism evidence="19 20">
    <name type="scientific">Photinus pyralis</name>
    <name type="common">Common eastern firefly</name>
    <name type="synonym">Lampyris pyralis</name>
    <dbReference type="NCBI Taxonomy" id="7054"/>
    <lineage>
        <taxon>Eukaryota</taxon>
        <taxon>Metazoa</taxon>
        <taxon>Ecdysozoa</taxon>
        <taxon>Arthropoda</taxon>
        <taxon>Hexapoda</taxon>
        <taxon>Insecta</taxon>
        <taxon>Pterygota</taxon>
        <taxon>Neoptera</taxon>
        <taxon>Endopterygota</taxon>
        <taxon>Coleoptera</taxon>
        <taxon>Polyphaga</taxon>
        <taxon>Elateriformia</taxon>
        <taxon>Elateroidea</taxon>
        <taxon>Lampyridae</taxon>
        <taxon>Lampyrinae</taxon>
        <taxon>Photinus</taxon>
    </lineage>
</organism>
<dbReference type="Gene3D" id="1.20.58.390">
    <property type="entry name" value="Neurotransmitter-gated ion-channel transmembrane domain"/>
    <property type="match status" value="1"/>
</dbReference>
<reference evidence="19 20" key="1">
    <citation type="journal article" date="2018" name="Elife">
        <title>Firefly genomes illuminate parallel origins of bioluminescence in beetles.</title>
        <authorList>
            <person name="Fallon T.R."/>
            <person name="Lower S.E."/>
            <person name="Chang C.H."/>
            <person name="Bessho-Uehara M."/>
            <person name="Martin G.J."/>
            <person name="Bewick A.J."/>
            <person name="Behringer M."/>
            <person name="Debat H.J."/>
            <person name="Wong I."/>
            <person name="Day J.C."/>
            <person name="Suvorov A."/>
            <person name="Silva C.J."/>
            <person name="Stanger-Hall K.F."/>
            <person name="Hall D.W."/>
            <person name="Schmitz R.J."/>
            <person name="Nelson D.R."/>
            <person name="Lewis S.M."/>
            <person name="Shigenobu S."/>
            <person name="Bybee S.M."/>
            <person name="Larracuente A.M."/>
            <person name="Oba Y."/>
            <person name="Weng J.K."/>
        </authorList>
    </citation>
    <scope>NUCLEOTIDE SEQUENCE [LARGE SCALE GENOMIC DNA]</scope>
    <source>
        <strain evidence="19">1611_PpyrPB1</strain>
        <tissue evidence="19">Whole body</tissue>
    </source>
</reference>
<dbReference type="EMBL" id="VVIM01000002">
    <property type="protein sequence ID" value="KAB0802819.1"/>
    <property type="molecule type" value="Genomic_DNA"/>
</dbReference>
<keyword evidence="7 14" id="KW-0812">Transmembrane</keyword>
<dbReference type="PANTHER" id="PTHR13471">
    <property type="entry name" value="TETRATRICOPEPTIDE-LIKE HELICAL"/>
    <property type="match status" value="1"/>
</dbReference>
<dbReference type="Pfam" id="PF02931">
    <property type="entry name" value="Neur_chan_LBD"/>
    <property type="match status" value="1"/>
</dbReference>
<feature type="compositionally biased region" description="Basic and acidic residues" evidence="16">
    <location>
        <begin position="77"/>
        <end position="86"/>
    </location>
</feature>
<dbReference type="InterPro" id="IPR036719">
    <property type="entry name" value="Neuro-gated_channel_TM_sf"/>
</dbReference>
<proteinExistence type="inferred from homology"/>
<comment type="caution">
    <text evidence="19">The sequence shown here is derived from an EMBL/GenBank/DDBJ whole genome shotgun (WGS) entry which is preliminary data.</text>
</comment>
<dbReference type="PROSITE" id="PS00236">
    <property type="entry name" value="NEUROTR_ION_CHANNEL"/>
    <property type="match status" value="1"/>
</dbReference>
<name>A0A5N4AZQ0_PHOPY</name>
<sequence>MALFPAYEEAAKVKDGNETSTSHGDWLTNSSYQIGADLFTSSEVTEIRDSSESGAETNLTKRPAKKSKVRKHKKQCHDKPAKAPDDFHVDTRRNLEFLSVHTISRPAAPKYSTFFKLGSAQRTVKKKYKRYYQIVVEKKDNSADEATVTKKDLEKNISVEKNEDFTGFKQESDMSKTTAFYNKSLGENPRNIDLWLQYVHFQDAIFKFEKTYRKGSFAKGTRVTAERKLAILDKALTLNPDSEILMRERLNTAVGTYPADELQVQLKNLVEKDPANIILWQGYIEATQCSMSHCNTPAVLKLYTKSLATLHHMRRNSALQKAHLEENILRMLYQCGLFLKQTGLFEQLWTLLRLYLELNLAPSDKNKFNISSNFNDKQLLELEEVVLKSQLPIHELWLRIERLREACHWLPFTEDGNCEDPQRIIFPEDVAELIHPITMPGNMFKLTATILTLLKTPLLPSRHSTMQGLGLDYVPWALDSTETLLPMFFPIYPIDLTNKNFLADTQRLAVGPQYLKTFPGQEEYLEFLLTTIMNCTDCLQGKEKIAVTVWWFRFQRLLIVLDKESRLKISSGFKKKLKSSMKQLLKSEEHRNNIIYYQEFALFEYQSGNVESAVKILTTTLSTIATNNPPLTEMQRCEICFLFRTLTELYLDTASGDGKKNALKCLVALASDKPVNSHFELTQDLLDETKLKFKHVTLQMLGNEMPTLMSVDHFLPNLITDWIICNGWFLYLTSGAISCGTFLEDILSTIEAATWQKEILFEFYVAVLFRNCMENPGAGMFKLLDDALHRAIEVFPNNLFLLSVLAKELTINCSMGQPWWKINRLLMKTGHAIPTLVLIIMANQHSYEIREKWVDTITGREMTEDPSQVHRMISLFRRVTSSEMCTRRCGLAWRLYLQYLHAHFDLSVCRNAYYAAVEQCPWLKINTYPKISLLHIFTFSHIDTTFAAVPKPRFNNIQSPKTIIPDYYVKEVRPPTYKQQPLDVQFSMKILDINSINVEDMDFRMDMLLKQEWTDPRLQIPDDLFDIGEDAVALPAYYFENLWQPDLYFLNSKIVEIATLTQRFSSLTLFRNKTVSYSARMHAIVACQMEFQHYPMDTQICPLNIESFAYRFDKVRLKWGDAGVSISPELKLLQYHIGEPLALKELNVFTSEKGGNFSRLVVYFRFERQIGHHLIQTFAPSTLVVMLSWFSFWLGLDAVPARVTLVVTCMLTLVTMFTGLRSDIPPVAYIKALDLWMASCIFLVFAALTEFVIVKVLDKRYQNYKSRLSKTHLLEANAWCNCNNKIAQNKQQWPKLCWINDKGKEKVLWREIDHMSRIIFPTIFVIFVAIFWPMLLFSKSNVV</sequence>
<feature type="transmembrane region" description="Helical" evidence="14">
    <location>
        <begin position="1318"/>
        <end position="1337"/>
    </location>
</feature>
<evidence type="ECO:0000313" key="19">
    <source>
        <dbReference type="EMBL" id="KAB0802819.1"/>
    </source>
</evidence>
<dbReference type="InterPro" id="IPR006201">
    <property type="entry name" value="Neur_channel"/>
</dbReference>
<dbReference type="PRINTS" id="PR00253">
    <property type="entry name" value="GABAARECEPTR"/>
</dbReference>
<dbReference type="InParanoid" id="A0A5N4AZQ0"/>
<evidence type="ECO:0000256" key="7">
    <source>
        <dbReference type="ARBA" id="ARBA00022692"/>
    </source>
</evidence>
<dbReference type="GO" id="GO:0071013">
    <property type="term" value="C:catalytic step 2 spliceosome"/>
    <property type="evidence" value="ECO:0007669"/>
    <property type="project" value="TreeGrafter"/>
</dbReference>
<dbReference type="CDD" id="cd19049">
    <property type="entry name" value="LGIC_TM_anion"/>
    <property type="match status" value="1"/>
</dbReference>
<dbReference type="InterPro" id="IPR013633">
    <property type="entry name" value="NRDE-2"/>
</dbReference>
<dbReference type="GO" id="GO:0004890">
    <property type="term" value="F:GABA-A receptor activity"/>
    <property type="evidence" value="ECO:0007669"/>
    <property type="project" value="UniProtKB-ARBA"/>
</dbReference>
<keyword evidence="5 14" id="KW-0813">Transport</keyword>
<dbReference type="PRINTS" id="PR00252">
    <property type="entry name" value="NRIONCHANNEL"/>
</dbReference>
<evidence type="ECO:0000256" key="6">
    <source>
        <dbReference type="ARBA" id="ARBA00022475"/>
    </source>
</evidence>
<feature type="region of interest" description="Disordered" evidence="16">
    <location>
        <begin position="47"/>
        <end position="86"/>
    </location>
</feature>
<keyword evidence="8" id="KW-0732">Signal</keyword>
<dbReference type="Gene3D" id="2.70.170.10">
    <property type="entry name" value="Neurotransmitter-gated ion-channel ligand-binding domain"/>
    <property type="match status" value="1"/>
</dbReference>
<evidence type="ECO:0000256" key="2">
    <source>
        <dbReference type="ARBA" id="ARBA00004141"/>
    </source>
</evidence>
<keyword evidence="13 14" id="KW-0407">Ion channel</keyword>
<evidence type="ECO:0000256" key="11">
    <source>
        <dbReference type="ARBA" id="ARBA00023136"/>
    </source>
</evidence>
<dbReference type="GO" id="GO:0005886">
    <property type="term" value="C:plasma membrane"/>
    <property type="evidence" value="ECO:0007669"/>
    <property type="project" value="UniProtKB-SubCell"/>
</dbReference>
<feature type="coiled-coil region" evidence="15">
    <location>
        <begin position="136"/>
        <end position="163"/>
    </location>
</feature>
<gene>
    <name evidence="19" type="ORF">PPYR_05005</name>
</gene>
<evidence type="ECO:0000259" key="17">
    <source>
        <dbReference type="Pfam" id="PF02931"/>
    </source>
</evidence>
<evidence type="ECO:0000256" key="13">
    <source>
        <dbReference type="ARBA" id="ARBA00023303"/>
    </source>
</evidence>
<evidence type="ECO:0000256" key="10">
    <source>
        <dbReference type="ARBA" id="ARBA00023065"/>
    </source>
</evidence>
<evidence type="ECO:0000256" key="8">
    <source>
        <dbReference type="ARBA" id="ARBA00022729"/>
    </source>
</evidence>
<dbReference type="InterPro" id="IPR018000">
    <property type="entry name" value="Neurotransmitter_ion_chnl_CS"/>
</dbReference>
<keyword evidence="12" id="KW-0539">Nucleus</keyword>
<evidence type="ECO:0000256" key="5">
    <source>
        <dbReference type="ARBA" id="ARBA00022448"/>
    </source>
</evidence>
<evidence type="ECO:0000256" key="15">
    <source>
        <dbReference type="SAM" id="Coils"/>
    </source>
</evidence>
<evidence type="ECO:0000256" key="12">
    <source>
        <dbReference type="ARBA" id="ARBA00023242"/>
    </source>
</evidence>
<feature type="transmembrane region" description="Helical" evidence="14">
    <location>
        <begin position="1178"/>
        <end position="1196"/>
    </location>
</feature>
<feature type="domain" description="Neurotransmitter-gated ion-channel ligand-binding" evidence="17">
    <location>
        <begin position="967"/>
        <end position="1169"/>
    </location>
</feature>
<dbReference type="PANTHER" id="PTHR13471:SF0">
    <property type="entry name" value="NUCLEAR EXOSOME REGULATOR NRDE2"/>
    <property type="match status" value="1"/>
</dbReference>
<protein>
    <submittedName>
        <fullName evidence="19">Uncharacterized protein</fullName>
    </submittedName>
</protein>
<keyword evidence="20" id="KW-1185">Reference proteome</keyword>
<feature type="transmembrane region" description="Helical" evidence="14">
    <location>
        <begin position="1203"/>
        <end position="1220"/>
    </location>
</feature>
<keyword evidence="10 14" id="KW-0406">Ion transport</keyword>
<dbReference type="GO" id="GO:0022824">
    <property type="term" value="F:transmitter-gated monoatomic ion channel activity"/>
    <property type="evidence" value="ECO:0007669"/>
    <property type="project" value="UniProtKB-ARBA"/>
</dbReference>
<evidence type="ECO:0000313" key="20">
    <source>
        <dbReference type="Proteomes" id="UP000327044"/>
    </source>
</evidence>
<evidence type="ECO:0000256" key="9">
    <source>
        <dbReference type="ARBA" id="ARBA00022989"/>
    </source>
</evidence>
<dbReference type="Gene3D" id="1.25.40.10">
    <property type="entry name" value="Tetratricopeptide repeat domain"/>
    <property type="match status" value="1"/>
</dbReference>
<keyword evidence="11 14" id="KW-0472">Membrane</keyword>
<dbReference type="SUPFAM" id="SSF63712">
    <property type="entry name" value="Nicotinic receptor ligand binding domain-like"/>
    <property type="match status" value="1"/>
</dbReference>
<comment type="similarity">
    <text evidence="4">Belongs to the NRDE2 family.</text>
</comment>
<dbReference type="SUPFAM" id="SSF90112">
    <property type="entry name" value="Neurotransmitter-gated ion-channel transmembrane pore"/>
    <property type="match status" value="1"/>
</dbReference>
<keyword evidence="6" id="KW-1003">Cell membrane</keyword>
<dbReference type="GO" id="GO:0031048">
    <property type="term" value="P:regulatory ncRNA-mediated heterochromatin formation"/>
    <property type="evidence" value="ECO:0007669"/>
    <property type="project" value="TreeGrafter"/>
</dbReference>
<keyword evidence="9 14" id="KW-1133">Transmembrane helix</keyword>
<feature type="compositionally biased region" description="Basic residues" evidence="16">
    <location>
        <begin position="62"/>
        <end position="76"/>
    </location>
</feature>
<feature type="domain" description="Neurotransmitter-gated ion-channel transmembrane" evidence="18">
    <location>
        <begin position="1178"/>
        <end position="1291"/>
    </location>
</feature>
<dbReference type="InterPro" id="IPR006029">
    <property type="entry name" value="Neurotrans-gated_channel_TM"/>
</dbReference>
<dbReference type="InterPro" id="IPR011990">
    <property type="entry name" value="TPR-like_helical_dom_sf"/>
</dbReference>
<evidence type="ECO:0000256" key="3">
    <source>
        <dbReference type="ARBA" id="ARBA00004236"/>
    </source>
</evidence>
<dbReference type="InterPro" id="IPR006028">
    <property type="entry name" value="GABAA/Glycine_rcpt"/>
</dbReference>
<dbReference type="Pfam" id="PF08424">
    <property type="entry name" value="NRDE-2"/>
    <property type="match status" value="1"/>
</dbReference>
<evidence type="ECO:0000259" key="18">
    <source>
        <dbReference type="Pfam" id="PF02932"/>
    </source>
</evidence>
<dbReference type="InterPro" id="IPR038050">
    <property type="entry name" value="Neuro_actylchol_rec"/>
</dbReference>
<evidence type="ECO:0000256" key="14">
    <source>
        <dbReference type="RuleBase" id="RU000687"/>
    </source>
</evidence>
<dbReference type="GO" id="GO:1902369">
    <property type="term" value="P:negative regulation of RNA catabolic process"/>
    <property type="evidence" value="ECO:0007669"/>
    <property type="project" value="TreeGrafter"/>
</dbReference>
<evidence type="ECO:0000256" key="4">
    <source>
        <dbReference type="ARBA" id="ARBA00009265"/>
    </source>
</evidence>
<dbReference type="GO" id="GO:0005254">
    <property type="term" value="F:chloride channel activity"/>
    <property type="evidence" value="ECO:0007669"/>
    <property type="project" value="UniProtKB-ARBA"/>
</dbReference>
<dbReference type="CDD" id="cd18987">
    <property type="entry name" value="LGIC_ECD_anion"/>
    <property type="match status" value="1"/>
</dbReference>
<evidence type="ECO:0000256" key="1">
    <source>
        <dbReference type="ARBA" id="ARBA00004123"/>
    </source>
</evidence>
<feature type="transmembrane region" description="Helical" evidence="14">
    <location>
        <begin position="1235"/>
        <end position="1257"/>
    </location>
</feature>
<accession>A0A5N4AZQ0</accession>
<keyword evidence="15" id="KW-0175">Coiled coil</keyword>
<dbReference type="Proteomes" id="UP000327044">
    <property type="component" value="Unassembled WGS sequence"/>
</dbReference>